<evidence type="ECO:0000259" key="1">
    <source>
        <dbReference type="Pfam" id="PF13700"/>
    </source>
</evidence>
<dbReference type="InterPro" id="IPR025296">
    <property type="entry name" value="DUF4158"/>
</dbReference>
<feature type="non-terminal residue" evidence="2">
    <location>
        <position position="64"/>
    </location>
</feature>
<dbReference type="RefSeq" id="WP_374219834.1">
    <property type="nucleotide sequence ID" value="NZ_JAXOVW010000203.1"/>
</dbReference>
<proteinExistence type="predicted"/>
<accession>A0ABU5K4J1</accession>
<evidence type="ECO:0000313" key="3">
    <source>
        <dbReference type="Proteomes" id="UP001291930"/>
    </source>
</evidence>
<keyword evidence="3" id="KW-1185">Reference proteome</keyword>
<dbReference type="Proteomes" id="UP001291930">
    <property type="component" value="Unassembled WGS sequence"/>
</dbReference>
<feature type="domain" description="DUF4158" evidence="1">
    <location>
        <begin position="5"/>
        <end position="61"/>
    </location>
</feature>
<dbReference type="EMBL" id="JAXOVW010000203">
    <property type="protein sequence ID" value="MDZ5610664.1"/>
    <property type="molecule type" value="Genomic_DNA"/>
</dbReference>
<dbReference type="Pfam" id="PF13700">
    <property type="entry name" value="DUF4158"/>
    <property type="match status" value="1"/>
</dbReference>
<gene>
    <name evidence="2" type="ORF">U2I54_27630</name>
</gene>
<name>A0ABU5K4J1_9BACI</name>
<comment type="caution">
    <text evidence="2">The sequence shown here is derived from an EMBL/GenBank/DDBJ whole genome shotgun (WGS) entry which is preliminary data.</text>
</comment>
<evidence type="ECO:0000313" key="2">
    <source>
        <dbReference type="EMBL" id="MDZ5610664.1"/>
    </source>
</evidence>
<protein>
    <submittedName>
        <fullName evidence="2">DUF4158 domain-containing protein</fullName>
    </submittedName>
</protein>
<sequence length="64" mass="7536">MPSLQETAYPRLKNNPTLKELDKLFSPTLEEITRVKEKTRNDFSQLGMIITLKTFQCLNYYIPN</sequence>
<reference evidence="3" key="1">
    <citation type="submission" date="2023-11" db="EMBL/GenBank/DDBJ databases">
        <title>Genome Sequence of Bacillus pseudomycoides stain BUPM19.</title>
        <authorList>
            <person name="Farhat A."/>
        </authorList>
    </citation>
    <scope>NUCLEOTIDE SEQUENCE [LARGE SCALE GENOMIC DNA]</scope>
    <source>
        <strain evidence="3">BUPM19</strain>
    </source>
</reference>
<organism evidence="2 3">
    <name type="scientific">Bacillus bingmayongensis</name>
    <dbReference type="NCBI Taxonomy" id="1150157"/>
    <lineage>
        <taxon>Bacteria</taxon>
        <taxon>Bacillati</taxon>
        <taxon>Bacillota</taxon>
        <taxon>Bacilli</taxon>
        <taxon>Bacillales</taxon>
        <taxon>Bacillaceae</taxon>
        <taxon>Bacillus</taxon>
    </lineage>
</organism>